<evidence type="ECO:0000313" key="2">
    <source>
        <dbReference type="WBParaSite" id="jg3829"/>
    </source>
</evidence>
<dbReference type="WBParaSite" id="jg3829">
    <property type="protein sequence ID" value="jg3829"/>
    <property type="gene ID" value="jg3829"/>
</dbReference>
<evidence type="ECO:0000313" key="1">
    <source>
        <dbReference type="Proteomes" id="UP000887574"/>
    </source>
</evidence>
<dbReference type="Proteomes" id="UP000887574">
    <property type="component" value="Unplaced"/>
</dbReference>
<keyword evidence="1" id="KW-1185">Reference proteome</keyword>
<organism evidence="1 2">
    <name type="scientific">Ditylenchus dipsaci</name>
    <dbReference type="NCBI Taxonomy" id="166011"/>
    <lineage>
        <taxon>Eukaryota</taxon>
        <taxon>Metazoa</taxon>
        <taxon>Ecdysozoa</taxon>
        <taxon>Nematoda</taxon>
        <taxon>Chromadorea</taxon>
        <taxon>Rhabditida</taxon>
        <taxon>Tylenchina</taxon>
        <taxon>Tylenchomorpha</taxon>
        <taxon>Sphaerularioidea</taxon>
        <taxon>Anguinidae</taxon>
        <taxon>Anguininae</taxon>
        <taxon>Ditylenchus</taxon>
    </lineage>
</organism>
<protein>
    <submittedName>
        <fullName evidence="2">Uncharacterized protein</fullName>
    </submittedName>
</protein>
<dbReference type="AlphaFoldDB" id="A0A915ECG9"/>
<reference evidence="2" key="1">
    <citation type="submission" date="2022-11" db="UniProtKB">
        <authorList>
            <consortium name="WormBaseParasite"/>
        </authorList>
    </citation>
    <scope>IDENTIFICATION</scope>
</reference>
<proteinExistence type="predicted"/>
<accession>A0A915ECG9</accession>
<sequence length="322" mass="35522">MSQKASQSFWEKPKCVLDVDSDGPSILTITLIRKEEGFGNWLPFVDAEGPIPAEIASLRHPLSSTDGSKKWKLHLDMQGFAPDNVYISIVEKNAAPTLKIEMRRMVDGANYAYFRKIDIPPGVKLSRVPVSAAQPNVTSSQPVVVAQAPANTYIQPSVAQPAQQSVAYIPAVAQSSYAYPPTHQQPVWNPQMQAYTYPTYANPQQTSYPVPQHPVWNPQMQGYTYPTSYVYPSVQQPVINGYPNTQQQLIYTPQTQSYTYPTVQQPVNQIQGYSKPNYYTGGQTQQPVATYGPAQPTNIYGYAPATNGYVNLNQAAAPVVTG</sequence>
<name>A0A915ECG9_9BILA</name>